<keyword evidence="2" id="KW-0479">Metal-binding</keyword>
<proteinExistence type="predicted"/>
<dbReference type="GO" id="GO:0000287">
    <property type="term" value="F:magnesium ion binding"/>
    <property type="evidence" value="ECO:0007669"/>
    <property type="project" value="TreeGrafter"/>
</dbReference>
<dbReference type="SFLD" id="SFLDG00179">
    <property type="entry name" value="mandelate_racemase"/>
    <property type="match status" value="1"/>
</dbReference>
<reference evidence="5 6" key="1">
    <citation type="journal article" date="2020" name="Nature">
        <title>Bacterial chemolithoautotrophy via manganese oxidation.</title>
        <authorList>
            <person name="Yu H."/>
            <person name="Leadbetter J.R."/>
        </authorList>
    </citation>
    <scope>NUCLEOTIDE SEQUENCE [LARGE SCALE GENOMIC DNA]</scope>
    <source>
        <strain evidence="5 6">Mn-1</strain>
    </source>
</reference>
<dbReference type="SMART" id="SM00922">
    <property type="entry name" value="MR_MLE"/>
    <property type="match status" value="1"/>
</dbReference>
<keyword evidence="6" id="KW-1185">Reference proteome</keyword>
<dbReference type="GO" id="GO:0016836">
    <property type="term" value="F:hydro-lyase activity"/>
    <property type="evidence" value="ECO:0007669"/>
    <property type="project" value="TreeGrafter"/>
</dbReference>
<keyword evidence="3" id="KW-0460">Magnesium</keyword>
<evidence type="ECO:0000256" key="3">
    <source>
        <dbReference type="ARBA" id="ARBA00022842"/>
    </source>
</evidence>
<accession>A0A7X6IAQ1</accession>
<dbReference type="GO" id="GO:0009063">
    <property type="term" value="P:amino acid catabolic process"/>
    <property type="evidence" value="ECO:0007669"/>
    <property type="project" value="InterPro"/>
</dbReference>
<dbReference type="SUPFAM" id="SSF54826">
    <property type="entry name" value="Enolase N-terminal domain-like"/>
    <property type="match status" value="1"/>
</dbReference>
<dbReference type="AlphaFoldDB" id="A0A7X6IAQ1"/>
<dbReference type="Pfam" id="PF02746">
    <property type="entry name" value="MR_MLE_N"/>
    <property type="match status" value="1"/>
</dbReference>
<dbReference type="SFLD" id="SFLDS00001">
    <property type="entry name" value="Enolase"/>
    <property type="match status" value="1"/>
</dbReference>
<protein>
    <submittedName>
        <fullName evidence="5">Mandelate racemase</fullName>
    </submittedName>
</protein>
<dbReference type="PANTHER" id="PTHR13794:SF58">
    <property type="entry name" value="MITOCHONDRIAL ENOLASE SUPERFAMILY MEMBER 1"/>
    <property type="match status" value="1"/>
</dbReference>
<sequence>MATRFAAGRVPIDRIDVSAYRIPTDFSESDGTFEWTETTLVVVEATAGEVRGLGYSYAADAAARLIRERLARSVEGGDAMAVAGSWSEMVRAVRNLGRPGIASTAIAAVDNALWDLKARLLDLPLVTLLGAVRDGVPAYASGGFTSYSIPQLQKQLGGWIAEGFSRVKMKVGRHPAADLDRVRAAREAIGPGPELFVDANGAYGRKEALAMAEAFAEFGVTWFEEPVSSDDLEGLRLLRDRAPAGMAIAAGEYGYDLPYFARMLEAGAVDILQADATRCGGITGFLQTGPLCDARSMPLSAHTAPSLHTHPCCALARTVHVEYFYDHARIERMLFDGAISPSGGMLKPDLSRPGLGLELKRADAEKYAV</sequence>
<dbReference type="PROSITE" id="PS00908">
    <property type="entry name" value="MR_MLE_1"/>
    <property type="match status" value="1"/>
</dbReference>
<dbReference type="EMBL" id="VTOW01000001">
    <property type="protein sequence ID" value="NKE70778.1"/>
    <property type="molecule type" value="Genomic_DNA"/>
</dbReference>
<evidence type="ECO:0000313" key="6">
    <source>
        <dbReference type="Proteomes" id="UP000534783"/>
    </source>
</evidence>
<dbReference type="PANTHER" id="PTHR13794">
    <property type="entry name" value="ENOLASE SUPERFAMILY, MANDELATE RACEMASE"/>
    <property type="match status" value="1"/>
</dbReference>
<evidence type="ECO:0000256" key="2">
    <source>
        <dbReference type="ARBA" id="ARBA00022723"/>
    </source>
</evidence>
<organism evidence="5 6">
    <name type="scientific">Candidatus Manganitrophus noduliformans</name>
    <dbReference type="NCBI Taxonomy" id="2606439"/>
    <lineage>
        <taxon>Bacteria</taxon>
        <taxon>Pseudomonadati</taxon>
        <taxon>Nitrospirota</taxon>
        <taxon>Nitrospiria</taxon>
        <taxon>Candidatus Troglogloeales</taxon>
        <taxon>Candidatus Manganitrophaceae</taxon>
        <taxon>Candidatus Manganitrophus</taxon>
    </lineage>
</organism>
<name>A0A7X6IAQ1_9BACT</name>
<dbReference type="Pfam" id="PF13378">
    <property type="entry name" value="MR_MLE_C"/>
    <property type="match status" value="1"/>
</dbReference>
<dbReference type="SUPFAM" id="SSF51604">
    <property type="entry name" value="Enolase C-terminal domain-like"/>
    <property type="match status" value="1"/>
</dbReference>
<evidence type="ECO:0000256" key="1">
    <source>
        <dbReference type="ARBA" id="ARBA00001946"/>
    </source>
</evidence>
<comment type="cofactor">
    <cofactor evidence="1">
        <name>Mg(2+)</name>
        <dbReference type="ChEBI" id="CHEBI:18420"/>
    </cofactor>
</comment>
<dbReference type="InterPro" id="IPR029065">
    <property type="entry name" value="Enolase_C-like"/>
</dbReference>
<comment type="caution">
    <text evidence="5">The sequence shown here is derived from an EMBL/GenBank/DDBJ whole genome shotgun (WGS) entry which is preliminary data.</text>
</comment>
<dbReference type="Proteomes" id="UP000534783">
    <property type="component" value="Unassembled WGS sequence"/>
</dbReference>
<dbReference type="GO" id="GO:0016052">
    <property type="term" value="P:carbohydrate catabolic process"/>
    <property type="evidence" value="ECO:0007669"/>
    <property type="project" value="TreeGrafter"/>
</dbReference>
<evidence type="ECO:0000259" key="4">
    <source>
        <dbReference type="SMART" id="SM00922"/>
    </source>
</evidence>
<dbReference type="Gene3D" id="3.20.20.120">
    <property type="entry name" value="Enolase-like C-terminal domain"/>
    <property type="match status" value="1"/>
</dbReference>
<dbReference type="InterPro" id="IPR013341">
    <property type="entry name" value="Mandelate_racemase_N_dom"/>
</dbReference>
<dbReference type="Gene3D" id="3.30.390.10">
    <property type="entry name" value="Enolase-like, N-terminal domain"/>
    <property type="match status" value="1"/>
</dbReference>
<gene>
    <name evidence="5" type="ORF">MNODULE_08505</name>
</gene>
<evidence type="ECO:0000313" key="5">
    <source>
        <dbReference type="EMBL" id="NKE70778.1"/>
    </source>
</evidence>
<dbReference type="InterPro" id="IPR036849">
    <property type="entry name" value="Enolase-like_C_sf"/>
</dbReference>
<dbReference type="InterPro" id="IPR018110">
    <property type="entry name" value="Mandel_Rmase/mucon_lact_enz_CS"/>
</dbReference>
<dbReference type="CDD" id="cd03328">
    <property type="entry name" value="MR_like_3"/>
    <property type="match status" value="1"/>
</dbReference>
<dbReference type="InterPro" id="IPR029017">
    <property type="entry name" value="Enolase-like_N"/>
</dbReference>
<feature type="domain" description="Mandelate racemase/muconate lactonizing enzyme C-terminal" evidence="4">
    <location>
        <begin position="149"/>
        <end position="245"/>
    </location>
</feature>
<dbReference type="RefSeq" id="WP_168059254.1">
    <property type="nucleotide sequence ID" value="NZ_VTOW01000001.1"/>
</dbReference>
<dbReference type="InterPro" id="IPR013342">
    <property type="entry name" value="Mandelate_racemase_C"/>
</dbReference>
<dbReference type="InterPro" id="IPR046945">
    <property type="entry name" value="RHMD-like"/>
</dbReference>